<reference evidence="2 3" key="1">
    <citation type="submission" date="2021-05" db="EMBL/GenBank/DDBJ databases">
        <title>A Polyphasic approach of four new species of the genus Ohtaekwangia: Ohtaekwangia histidinii sp. nov., Ohtaekwangia cretensis sp. nov., Ohtaekwangia indiensis sp. nov., Ohtaekwangia reichenbachii sp. nov. from diverse environment.</title>
        <authorList>
            <person name="Octaviana S."/>
        </authorList>
    </citation>
    <scope>NUCLEOTIDE SEQUENCE [LARGE SCALE GENOMIC DNA]</scope>
    <source>
        <strain evidence="2 3">PWU4</strain>
    </source>
</reference>
<name>A0AAP2DPP5_9BACT</name>
<dbReference type="EMBL" id="JAHESF010000036">
    <property type="protein sequence ID" value="MBT1700196.1"/>
    <property type="molecule type" value="Genomic_DNA"/>
</dbReference>
<dbReference type="InterPro" id="IPR052516">
    <property type="entry name" value="N-heterocyclic_Hydroxylase"/>
</dbReference>
<dbReference type="SUPFAM" id="SSF56003">
    <property type="entry name" value="Molybdenum cofactor-binding domain"/>
    <property type="match status" value="2"/>
</dbReference>
<evidence type="ECO:0000259" key="1">
    <source>
        <dbReference type="SMART" id="SM01008"/>
    </source>
</evidence>
<dbReference type="Pfam" id="PF20256">
    <property type="entry name" value="MoCoBD_2"/>
    <property type="match status" value="2"/>
</dbReference>
<dbReference type="GO" id="GO:0016491">
    <property type="term" value="F:oxidoreductase activity"/>
    <property type="evidence" value="ECO:0007669"/>
    <property type="project" value="InterPro"/>
</dbReference>
<dbReference type="PIRSF" id="PIRSF036389">
    <property type="entry name" value="IOR_B"/>
    <property type="match status" value="1"/>
</dbReference>
<dbReference type="InterPro" id="IPR012368">
    <property type="entry name" value="OxRdtase_Mopterin-bd_su_IorB"/>
</dbReference>
<accession>A0AAP2DPP5</accession>
<dbReference type="Pfam" id="PF02738">
    <property type="entry name" value="MoCoBD_1"/>
    <property type="match status" value="1"/>
</dbReference>
<dbReference type="InterPro" id="IPR046867">
    <property type="entry name" value="AldOxase/xan_DH_MoCoBD2"/>
</dbReference>
<dbReference type="InterPro" id="IPR000674">
    <property type="entry name" value="Ald_Oxase/Xan_DH_a/b"/>
</dbReference>
<dbReference type="PANTHER" id="PTHR47495">
    <property type="entry name" value="ALDEHYDE DEHYDROGENASE"/>
    <property type="match status" value="1"/>
</dbReference>
<keyword evidence="3" id="KW-1185">Reference proteome</keyword>
<dbReference type="RefSeq" id="WP_254168610.1">
    <property type="nucleotide sequence ID" value="NZ_JAHESF010000036.1"/>
</dbReference>
<sequence>MSASIVSRRSFLKVSTLAGGGLMLAFNGLDKVLAGTVAEDVLFAPNAYIKIASNGIVTLMATNPEIGQGVKTSLPMLVAEELDVDWQKVVIEQAPLDTVKFSRQSAGGSGSVRSSWEPFRKAGAAARKMLVDAAAQTWNVSPDECVTENGWVIHKPSGKKLEYGALASKASGMTVPTEVTLKDPKDYKLIGKRIPNVDNKKIATGKQPFGIDTKREGMLYVMVARPAAFGKKLKSFDDTAARALPGVKNVVSFDNKIAVLATSTWEAKKGRDALKIEWEDEVALESTAEHQENLKKLTQQKHEIPKRTDGDAEQALAGAKKVLESVFEAPFLPHAPLEPMNFFADVRDDKVELYGSTQVPARVRAEVAKALNIGEDKISVGVSRIGGGFGRRLQADYAIEAAKISQLAKSPVQVMWTREDDMQGGYYRPAGMYRYRAAIDQNNELSAWYLVASSVNQDNASRQDNFPAGAIPNFRVDSHRLNSAISTGPWRAPNHNFLAFSEESFLDEIATELKKDTVAFRLELLDRAKSNPAGKLTYDVDRYKAVIKLAAEMGKWGTPAGKGIFKGFASHFSFGSYAAQVAEISITGGKLKVHKIYCAIDCGRVINLSGAETQVEGGIIDGLGHALYGELLFEKGATVQKNFNTYKLIRMPDAPAIEVRFIDSNENPQGLGEPGLPPVAAAVNNAIFNATGQRIRRLPLSLATLLSDQVDRNR</sequence>
<dbReference type="InterPro" id="IPR006311">
    <property type="entry name" value="TAT_signal"/>
</dbReference>
<organism evidence="2 3">
    <name type="scientific">Chryseosolibacter histidini</name>
    <dbReference type="NCBI Taxonomy" id="2782349"/>
    <lineage>
        <taxon>Bacteria</taxon>
        <taxon>Pseudomonadati</taxon>
        <taxon>Bacteroidota</taxon>
        <taxon>Cytophagia</taxon>
        <taxon>Cytophagales</taxon>
        <taxon>Chryseotaleaceae</taxon>
        <taxon>Chryseosolibacter</taxon>
    </lineage>
</organism>
<dbReference type="AlphaFoldDB" id="A0AAP2DPP5"/>
<proteinExistence type="predicted"/>
<dbReference type="Proteomes" id="UP001319200">
    <property type="component" value="Unassembled WGS sequence"/>
</dbReference>
<dbReference type="Gene3D" id="3.30.365.10">
    <property type="entry name" value="Aldehyde oxidase/xanthine dehydrogenase, molybdopterin binding domain"/>
    <property type="match status" value="4"/>
</dbReference>
<dbReference type="PROSITE" id="PS51318">
    <property type="entry name" value="TAT"/>
    <property type="match status" value="1"/>
</dbReference>
<dbReference type="Gene3D" id="3.90.1170.50">
    <property type="entry name" value="Aldehyde oxidase/xanthine dehydrogenase, a/b hammerhead"/>
    <property type="match status" value="1"/>
</dbReference>
<dbReference type="PANTHER" id="PTHR47495:SF3">
    <property type="entry name" value="BLR6219 PROTEIN"/>
    <property type="match status" value="1"/>
</dbReference>
<protein>
    <submittedName>
        <fullName evidence="2">Xanthine dehydrogenase family protein molybdopterin-binding subunit</fullName>
    </submittedName>
</protein>
<dbReference type="InterPro" id="IPR008274">
    <property type="entry name" value="AldOxase/xan_DH_MoCoBD1"/>
</dbReference>
<comment type="caution">
    <text evidence="2">The sequence shown here is derived from an EMBL/GenBank/DDBJ whole genome shotgun (WGS) entry which is preliminary data.</text>
</comment>
<dbReference type="InterPro" id="IPR037165">
    <property type="entry name" value="AldOxase/xan_DH_Mopterin-bd_sf"/>
</dbReference>
<evidence type="ECO:0000313" key="3">
    <source>
        <dbReference type="Proteomes" id="UP001319200"/>
    </source>
</evidence>
<dbReference type="SMART" id="SM01008">
    <property type="entry name" value="Ald_Xan_dh_C"/>
    <property type="match status" value="1"/>
</dbReference>
<evidence type="ECO:0000313" key="2">
    <source>
        <dbReference type="EMBL" id="MBT1700196.1"/>
    </source>
</evidence>
<gene>
    <name evidence="2" type="ORF">KK083_25125</name>
</gene>
<feature type="domain" description="Aldehyde oxidase/xanthine dehydrogenase a/b hammerhead" evidence="1">
    <location>
        <begin position="204"/>
        <end position="282"/>
    </location>
</feature>